<dbReference type="Gene3D" id="3.60.21.10">
    <property type="match status" value="1"/>
</dbReference>
<keyword evidence="3" id="KW-0408">Iron</keyword>
<evidence type="ECO:0000256" key="4">
    <source>
        <dbReference type="ARBA" id="ARBA00025742"/>
    </source>
</evidence>
<gene>
    <name evidence="6" type="ORF">OF850_16435</name>
</gene>
<evidence type="ECO:0000256" key="3">
    <source>
        <dbReference type="ARBA" id="ARBA00023004"/>
    </source>
</evidence>
<evidence type="ECO:0000256" key="2">
    <source>
        <dbReference type="ARBA" id="ARBA00022801"/>
    </source>
</evidence>
<keyword evidence="7" id="KW-1185">Reference proteome</keyword>
<dbReference type="InterPro" id="IPR050884">
    <property type="entry name" value="CNP_phosphodiesterase-III"/>
</dbReference>
<proteinExistence type="inferred from homology"/>
<dbReference type="InterPro" id="IPR004843">
    <property type="entry name" value="Calcineurin-like_PHP"/>
</dbReference>
<sequence length="248" mass="26901">MIRLAFLSDLHFGEGTLKAEEALLDDLLAADPSAVLVGGDLTRRARAREFAAAQRFLARLERPVLVVPGNHDIPRGDLWARFTSPRAAWAEAGLPVADGELVIGNWAILGLDTVRRIQRHLDWSAGGVSRAQLASLPARVAMVGERRRLVLCHHPLRHPAGLTGRQRPRRADTALEVLAQLGVEAVLSGHLHIAARIAGKPEQVLAPTALSPRTKGSHMGWLKLTLGDGPLGIEAHEATEEGWRVRTL</sequence>
<dbReference type="PANTHER" id="PTHR42988">
    <property type="entry name" value="PHOSPHOHYDROLASE"/>
    <property type="match status" value="1"/>
</dbReference>
<keyword evidence="1" id="KW-0479">Metal-binding</keyword>
<dbReference type="InterPro" id="IPR029052">
    <property type="entry name" value="Metallo-depent_PP-like"/>
</dbReference>
<protein>
    <submittedName>
        <fullName evidence="6">Metallophosphoesterase</fullName>
    </submittedName>
</protein>
<evidence type="ECO:0000259" key="5">
    <source>
        <dbReference type="Pfam" id="PF00149"/>
    </source>
</evidence>
<dbReference type="SUPFAM" id="SSF56300">
    <property type="entry name" value="Metallo-dependent phosphatases"/>
    <property type="match status" value="1"/>
</dbReference>
<evidence type="ECO:0000256" key="1">
    <source>
        <dbReference type="ARBA" id="ARBA00022723"/>
    </source>
</evidence>
<dbReference type="EMBL" id="JAPFQI010000014">
    <property type="protein sequence ID" value="MCW8087223.1"/>
    <property type="molecule type" value="Genomic_DNA"/>
</dbReference>
<organism evidence="6 7">
    <name type="scientific">Sabulicella glaciei</name>
    <dbReference type="NCBI Taxonomy" id="2984948"/>
    <lineage>
        <taxon>Bacteria</taxon>
        <taxon>Pseudomonadati</taxon>
        <taxon>Pseudomonadota</taxon>
        <taxon>Alphaproteobacteria</taxon>
        <taxon>Acetobacterales</taxon>
        <taxon>Acetobacteraceae</taxon>
        <taxon>Sabulicella</taxon>
    </lineage>
</organism>
<accession>A0ABT3NYL6</accession>
<dbReference type="RefSeq" id="WP_301591396.1">
    <property type="nucleotide sequence ID" value="NZ_JAPFQI010000014.1"/>
</dbReference>
<reference evidence="6 7" key="1">
    <citation type="submission" date="2022-10" db="EMBL/GenBank/DDBJ databases">
        <title>Roseococcus glaciei nov., sp. nov., isolated from glacier.</title>
        <authorList>
            <person name="Liu Q."/>
            <person name="Xin Y.-H."/>
        </authorList>
    </citation>
    <scope>NUCLEOTIDE SEQUENCE [LARGE SCALE GENOMIC DNA]</scope>
    <source>
        <strain evidence="6 7">MDT2-1-1</strain>
    </source>
</reference>
<feature type="domain" description="Calcineurin-like phosphoesterase" evidence="5">
    <location>
        <begin position="2"/>
        <end position="193"/>
    </location>
</feature>
<name>A0ABT3NYL6_9PROT</name>
<comment type="similarity">
    <text evidence="4">Belongs to the cyclic nucleotide phosphodiesterase class-III family.</text>
</comment>
<dbReference type="PANTHER" id="PTHR42988:SF2">
    <property type="entry name" value="CYCLIC NUCLEOTIDE PHOSPHODIESTERASE CBUA0032-RELATED"/>
    <property type="match status" value="1"/>
</dbReference>
<keyword evidence="2" id="KW-0378">Hydrolase</keyword>
<comment type="caution">
    <text evidence="6">The sequence shown here is derived from an EMBL/GenBank/DDBJ whole genome shotgun (WGS) entry which is preliminary data.</text>
</comment>
<evidence type="ECO:0000313" key="7">
    <source>
        <dbReference type="Proteomes" id="UP001526430"/>
    </source>
</evidence>
<dbReference type="Proteomes" id="UP001526430">
    <property type="component" value="Unassembled WGS sequence"/>
</dbReference>
<dbReference type="Pfam" id="PF00149">
    <property type="entry name" value="Metallophos"/>
    <property type="match status" value="1"/>
</dbReference>
<evidence type="ECO:0000313" key="6">
    <source>
        <dbReference type="EMBL" id="MCW8087223.1"/>
    </source>
</evidence>